<evidence type="ECO:0000313" key="1">
    <source>
        <dbReference type="EMBL" id="HIU30372.1"/>
    </source>
</evidence>
<dbReference type="Proteomes" id="UP000824089">
    <property type="component" value="Unassembled WGS sequence"/>
</dbReference>
<protein>
    <submittedName>
        <fullName evidence="1">Uncharacterized protein</fullName>
    </submittedName>
</protein>
<gene>
    <name evidence="1" type="ORF">IAD50_08780</name>
</gene>
<proteinExistence type="predicted"/>
<dbReference type="EMBL" id="DVMM01000193">
    <property type="protein sequence ID" value="HIU30372.1"/>
    <property type="molecule type" value="Genomic_DNA"/>
</dbReference>
<accession>A0A9D1I9X5</accession>
<reference evidence="1" key="1">
    <citation type="submission" date="2020-10" db="EMBL/GenBank/DDBJ databases">
        <authorList>
            <person name="Gilroy R."/>
        </authorList>
    </citation>
    <scope>NUCLEOTIDE SEQUENCE</scope>
    <source>
        <strain evidence="1">CHK195-4489</strain>
    </source>
</reference>
<sequence length="69" mass="8017">MISKTGNELPIGFAMELASDLDAMDIFAEMSENDQQVWIDGARRMNTKDEMRRYVHSIADQMKQKKNHK</sequence>
<comment type="caution">
    <text evidence="1">The sequence shown here is derived from an EMBL/GenBank/DDBJ whole genome shotgun (WGS) entry which is preliminary data.</text>
</comment>
<dbReference type="AlphaFoldDB" id="A0A9D1I9X5"/>
<organism evidence="1 2">
    <name type="scientific">Candidatus Egerieisoma faecipullorum</name>
    <dbReference type="NCBI Taxonomy" id="2840963"/>
    <lineage>
        <taxon>Bacteria</taxon>
        <taxon>Bacillati</taxon>
        <taxon>Bacillota</taxon>
        <taxon>Clostridia</taxon>
        <taxon>Eubacteriales</taxon>
        <taxon>Clostridiaceae</taxon>
        <taxon>Clostridiaceae incertae sedis</taxon>
        <taxon>Candidatus Egerieisoma</taxon>
    </lineage>
</organism>
<name>A0A9D1I9X5_9CLOT</name>
<reference evidence="1" key="2">
    <citation type="journal article" date="2021" name="PeerJ">
        <title>Extensive microbial diversity within the chicken gut microbiome revealed by metagenomics and culture.</title>
        <authorList>
            <person name="Gilroy R."/>
            <person name="Ravi A."/>
            <person name="Getino M."/>
            <person name="Pursley I."/>
            <person name="Horton D.L."/>
            <person name="Alikhan N.F."/>
            <person name="Baker D."/>
            <person name="Gharbi K."/>
            <person name="Hall N."/>
            <person name="Watson M."/>
            <person name="Adriaenssens E.M."/>
            <person name="Foster-Nyarko E."/>
            <person name="Jarju S."/>
            <person name="Secka A."/>
            <person name="Antonio M."/>
            <person name="Oren A."/>
            <person name="Chaudhuri R.R."/>
            <person name="La Ragione R."/>
            <person name="Hildebrand F."/>
            <person name="Pallen M.J."/>
        </authorList>
    </citation>
    <scope>NUCLEOTIDE SEQUENCE</scope>
    <source>
        <strain evidence="1">CHK195-4489</strain>
    </source>
</reference>
<evidence type="ECO:0000313" key="2">
    <source>
        <dbReference type="Proteomes" id="UP000824089"/>
    </source>
</evidence>